<evidence type="ECO:0000313" key="9">
    <source>
        <dbReference type="Proteomes" id="UP000286773"/>
    </source>
</evidence>
<dbReference type="InterPro" id="IPR000933">
    <property type="entry name" value="Glyco_hydro_29"/>
</dbReference>
<comment type="function">
    <text evidence="1">Alpha-L-fucosidase is responsible for hydrolyzing the alpha-1,6-linked fucose joined to the reducing-end N-acetylglucosamine of the carbohydrate moieties of glycoproteins.</text>
</comment>
<organism evidence="8 9">
    <name type="scientific">Vagococcus acidifermentans</name>
    <dbReference type="NCBI Taxonomy" id="564710"/>
    <lineage>
        <taxon>Bacteria</taxon>
        <taxon>Bacillati</taxon>
        <taxon>Bacillota</taxon>
        <taxon>Bacilli</taxon>
        <taxon>Lactobacillales</taxon>
        <taxon>Enterococcaceae</taxon>
        <taxon>Vagococcus</taxon>
    </lineage>
</organism>
<reference evidence="8 9" key="1">
    <citation type="submission" date="2017-05" db="EMBL/GenBank/DDBJ databases">
        <title>Vagococcus spp. assemblies.</title>
        <authorList>
            <person name="Gulvik C.A."/>
        </authorList>
    </citation>
    <scope>NUCLEOTIDE SEQUENCE [LARGE SCALE GENOMIC DNA]</scope>
    <source>
        <strain evidence="8 9">LMG 24798</strain>
    </source>
</reference>
<feature type="domain" description="Glycoside hydrolase family 29 N-terminal" evidence="7">
    <location>
        <begin position="8"/>
        <end position="369"/>
    </location>
</feature>
<dbReference type="RefSeq" id="WP_211334575.1">
    <property type="nucleotide sequence ID" value="NZ_NGKC01000001.1"/>
</dbReference>
<evidence type="ECO:0000256" key="5">
    <source>
        <dbReference type="ARBA" id="ARBA00022801"/>
    </source>
</evidence>
<accession>A0A430B2G7</accession>
<dbReference type="Pfam" id="PF01120">
    <property type="entry name" value="Alpha_L_fucos"/>
    <property type="match status" value="1"/>
</dbReference>
<gene>
    <name evidence="8" type="ORF">CBF27_00490</name>
</gene>
<protein>
    <recommendedName>
        <fullName evidence="3">alpha-L-fucosidase</fullName>
        <ecNumber evidence="3">3.2.1.51</ecNumber>
    </recommendedName>
</protein>
<dbReference type="InterPro" id="IPR017853">
    <property type="entry name" value="GH"/>
</dbReference>
<dbReference type="AlphaFoldDB" id="A0A430B2G7"/>
<dbReference type="GO" id="GO:0006004">
    <property type="term" value="P:fucose metabolic process"/>
    <property type="evidence" value="ECO:0007669"/>
    <property type="project" value="InterPro"/>
</dbReference>
<dbReference type="EMBL" id="NGKC01000001">
    <property type="protein sequence ID" value="RSU14498.1"/>
    <property type="molecule type" value="Genomic_DNA"/>
</dbReference>
<evidence type="ECO:0000256" key="3">
    <source>
        <dbReference type="ARBA" id="ARBA00012662"/>
    </source>
</evidence>
<dbReference type="PIRSF" id="PIRSF001092">
    <property type="entry name" value="Alpha-L-fucosidase"/>
    <property type="match status" value="1"/>
</dbReference>
<keyword evidence="4" id="KW-0732">Signal</keyword>
<dbReference type="InterPro" id="IPR013780">
    <property type="entry name" value="Glyco_hydro_b"/>
</dbReference>
<evidence type="ECO:0000259" key="7">
    <source>
        <dbReference type="Pfam" id="PF01120"/>
    </source>
</evidence>
<dbReference type="PANTHER" id="PTHR10030:SF37">
    <property type="entry name" value="ALPHA-L-FUCOSIDASE-RELATED"/>
    <property type="match status" value="1"/>
</dbReference>
<evidence type="ECO:0000256" key="2">
    <source>
        <dbReference type="ARBA" id="ARBA00007951"/>
    </source>
</evidence>
<dbReference type="InterPro" id="IPR057739">
    <property type="entry name" value="Glyco_hydro_29_N"/>
</dbReference>
<evidence type="ECO:0000256" key="6">
    <source>
        <dbReference type="ARBA" id="ARBA00023295"/>
    </source>
</evidence>
<dbReference type="GO" id="GO:0004560">
    <property type="term" value="F:alpha-L-fucosidase activity"/>
    <property type="evidence" value="ECO:0007669"/>
    <property type="project" value="InterPro"/>
</dbReference>
<sequence>MITLNEIEETISNGVFKDNWHSLNQFEVPKWFTQSKFGIFIHWGLYSVPAYRNEWYARNMYIEGYPEYTHHRKTYGDQATFGFQDFIPLFKAESFDSKQWLDLFKKAGAKYIVPVAEHHDGFQMYSSDLSKFNAKNMGPKKDVLKELQEAAASMGLHFGVSSHRAEHWWFFGNGRNFTSDVSREADDRSSLYWPAMAEAEHQLLDSQPEPDEEFVTDWLLRTCELIKHCQPEIVYFDWWIQHQAFSSVLKKAAAYYYNMADKWEKEVAICYKHDALAFGSGIPEVERGLFKEAKPFYWQTDTAVARNSWCYTETLDYKESYEIICDLIEVVAKNGNLLLNIGPKKDGTIPEKDREILLDIGNWLEVNGEGIYDSKPWRVSGEGPTEVREGQFQEGTLKNYTSQDIRYTTKGSYVYGFVLGGTDHNSYLLTALGNTSDQNNLTFHRHVQEVELLGEGPVTFSQEDNGLIIHINFKRKRKYPNMPITFKIKVMT</sequence>
<dbReference type="GO" id="GO:0016139">
    <property type="term" value="P:glycoside catabolic process"/>
    <property type="evidence" value="ECO:0007669"/>
    <property type="project" value="TreeGrafter"/>
</dbReference>
<dbReference type="Proteomes" id="UP000286773">
    <property type="component" value="Unassembled WGS sequence"/>
</dbReference>
<dbReference type="InterPro" id="IPR016286">
    <property type="entry name" value="FUC_metazoa-typ"/>
</dbReference>
<dbReference type="PANTHER" id="PTHR10030">
    <property type="entry name" value="ALPHA-L-FUCOSIDASE"/>
    <property type="match status" value="1"/>
</dbReference>
<evidence type="ECO:0000313" key="8">
    <source>
        <dbReference type="EMBL" id="RSU14498.1"/>
    </source>
</evidence>
<evidence type="ECO:0000256" key="1">
    <source>
        <dbReference type="ARBA" id="ARBA00004071"/>
    </source>
</evidence>
<dbReference type="SMART" id="SM00812">
    <property type="entry name" value="Alpha_L_fucos"/>
    <property type="match status" value="1"/>
</dbReference>
<dbReference type="SUPFAM" id="SSF51445">
    <property type="entry name" value="(Trans)glycosidases"/>
    <property type="match status" value="1"/>
</dbReference>
<keyword evidence="6" id="KW-0326">Glycosidase</keyword>
<keyword evidence="5" id="KW-0378">Hydrolase</keyword>
<dbReference type="GO" id="GO:0005764">
    <property type="term" value="C:lysosome"/>
    <property type="evidence" value="ECO:0007669"/>
    <property type="project" value="TreeGrafter"/>
</dbReference>
<keyword evidence="9" id="KW-1185">Reference proteome</keyword>
<comment type="caution">
    <text evidence="8">The sequence shown here is derived from an EMBL/GenBank/DDBJ whole genome shotgun (WGS) entry which is preliminary data.</text>
</comment>
<comment type="similarity">
    <text evidence="2">Belongs to the glycosyl hydrolase 29 family.</text>
</comment>
<dbReference type="Gene3D" id="3.20.20.80">
    <property type="entry name" value="Glycosidases"/>
    <property type="match status" value="1"/>
</dbReference>
<dbReference type="Gene3D" id="2.60.40.1180">
    <property type="entry name" value="Golgi alpha-mannosidase II"/>
    <property type="match status" value="1"/>
</dbReference>
<evidence type="ECO:0000256" key="4">
    <source>
        <dbReference type="ARBA" id="ARBA00022729"/>
    </source>
</evidence>
<dbReference type="PRINTS" id="PR00741">
    <property type="entry name" value="GLHYDRLASE29"/>
</dbReference>
<dbReference type="EC" id="3.2.1.51" evidence="3"/>
<name>A0A430B2G7_9ENTE</name>
<proteinExistence type="inferred from homology"/>